<evidence type="ECO:0000313" key="6">
    <source>
        <dbReference type="Proteomes" id="UP001281305"/>
    </source>
</evidence>
<dbReference type="PANTHER" id="PTHR44688:SF16">
    <property type="entry name" value="DNA-BINDING TRANSCRIPTIONAL ACTIVATOR DEVR_DOSR"/>
    <property type="match status" value="1"/>
</dbReference>
<dbReference type="EMBL" id="CP146607">
    <property type="protein sequence ID" value="WYK20181.1"/>
    <property type="molecule type" value="Genomic_DNA"/>
</dbReference>
<dbReference type="Proteomes" id="UP001281305">
    <property type="component" value="Plasmid unnamed1"/>
</dbReference>
<accession>A0ABZ2TKA7</accession>
<dbReference type="Gene3D" id="1.10.10.10">
    <property type="entry name" value="Winged helix-like DNA-binding domain superfamily/Winged helix DNA-binding domain"/>
    <property type="match status" value="1"/>
</dbReference>
<organism evidence="5 6">
    <name type="scientific">Roseovarius rhodophyticola</name>
    <dbReference type="NCBI Taxonomy" id="3080827"/>
    <lineage>
        <taxon>Bacteria</taxon>
        <taxon>Pseudomonadati</taxon>
        <taxon>Pseudomonadota</taxon>
        <taxon>Alphaproteobacteria</taxon>
        <taxon>Rhodobacterales</taxon>
        <taxon>Roseobacteraceae</taxon>
        <taxon>Roseovarius</taxon>
    </lineage>
</organism>
<dbReference type="PROSITE" id="PS50043">
    <property type="entry name" value="HTH_LUXR_2"/>
    <property type="match status" value="1"/>
</dbReference>
<protein>
    <submittedName>
        <fullName evidence="5">Helix-turn-helix transcriptional regulator</fullName>
    </submittedName>
</protein>
<reference evidence="5 6" key="1">
    <citation type="submission" date="2024-02" db="EMBL/GenBank/DDBJ databases">
        <title>Roseovarius strain W115 nov., isolated from a marine algae.</title>
        <authorList>
            <person name="Lee M.W."/>
            <person name="Lee J.K."/>
            <person name="Kim J.M."/>
            <person name="Choi D.G."/>
            <person name="Baek J.H."/>
            <person name="Bayburt H."/>
            <person name="Jung J.J."/>
            <person name="Han D.M."/>
            <person name="Jeon C.O."/>
        </authorList>
    </citation>
    <scope>NUCLEOTIDE SEQUENCE [LARGE SCALE GENOMIC DNA]</scope>
    <source>
        <strain evidence="5 6">W115</strain>
        <plasmid evidence="5 6">unnamed1</plasmid>
    </source>
</reference>
<evidence type="ECO:0000256" key="2">
    <source>
        <dbReference type="ARBA" id="ARBA00023125"/>
    </source>
</evidence>
<dbReference type="PRINTS" id="PR00038">
    <property type="entry name" value="HTHLUXR"/>
</dbReference>
<evidence type="ECO:0000259" key="4">
    <source>
        <dbReference type="PROSITE" id="PS50043"/>
    </source>
</evidence>
<keyword evidence="3" id="KW-0804">Transcription</keyword>
<dbReference type="InterPro" id="IPR016032">
    <property type="entry name" value="Sig_transdc_resp-reg_C-effctor"/>
</dbReference>
<evidence type="ECO:0000313" key="5">
    <source>
        <dbReference type="EMBL" id="WYK20181.1"/>
    </source>
</evidence>
<dbReference type="CDD" id="cd06170">
    <property type="entry name" value="LuxR_C_like"/>
    <property type="match status" value="1"/>
</dbReference>
<evidence type="ECO:0000256" key="1">
    <source>
        <dbReference type="ARBA" id="ARBA00023015"/>
    </source>
</evidence>
<dbReference type="SUPFAM" id="SSF46894">
    <property type="entry name" value="C-terminal effector domain of the bipartite response regulators"/>
    <property type="match status" value="1"/>
</dbReference>
<sequence>MKRLGDLIANLHGDHFEQALFKWLETFVRTDNNTILVYPANRPPKALYRNSMAPEVHEKLDSNYLAGAYLLDPFYTLYLDGASPGLYALSDVAPDQFLRTRYYSTYFKQTTLVDELVFATYPRPDFSIQISIGRDATSSRRFTKREIDAARRLSPVVCALCEKHWRDYRSGEPESDVSLQHDLRGHLVGKRGVSLSPRQAEVALLILKGHSSLSISLRLGISVQTVKVFRKQLYRKCQISSQAELFKMMMPLLSDIVTAQHPG</sequence>
<feature type="domain" description="HTH luxR-type" evidence="4">
    <location>
        <begin position="188"/>
        <end position="253"/>
    </location>
</feature>
<gene>
    <name evidence="5" type="ORF">RZS32_018470</name>
</gene>
<keyword evidence="6" id="KW-1185">Reference proteome</keyword>
<dbReference type="RefSeq" id="WP_317054336.1">
    <property type="nucleotide sequence ID" value="NZ_CP146607.1"/>
</dbReference>
<dbReference type="InterPro" id="IPR000792">
    <property type="entry name" value="Tscrpt_reg_LuxR_C"/>
</dbReference>
<geneLocation type="plasmid" evidence="5 6">
    <name>unnamed1</name>
</geneLocation>
<dbReference type="InterPro" id="IPR036388">
    <property type="entry name" value="WH-like_DNA-bd_sf"/>
</dbReference>
<dbReference type="PANTHER" id="PTHR44688">
    <property type="entry name" value="DNA-BINDING TRANSCRIPTIONAL ACTIVATOR DEVR_DOSR"/>
    <property type="match status" value="1"/>
</dbReference>
<name>A0ABZ2TKA7_9RHOB</name>
<proteinExistence type="predicted"/>
<dbReference type="Pfam" id="PF00196">
    <property type="entry name" value="GerE"/>
    <property type="match status" value="1"/>
</dbReference>
<keyword evidence="1" id="KW-0805">Transcription regulation</keyword>
<evidence type="ECO:0000256" key="3">
    <source>
        <dbReference type="ARBA" id="ARBA00023163"/>
    </source>
</evidence>
<keyword evidence="5" id="KW-0614">Plasmid</keyword>
<dbReference type="SMART" id="SM00421">
    <property type="entry name" value="HTH_LUXR"/>
    <property type="match status" value="1"/>
</dbReference>
<keyword evidence="2" id="KW-0238">DNA-binding</keyword>